<dbReference type="EMBL" id="STGU01000029">
    <property type="protein sequence ID" value="THV29878.1"/>
    <property type="molecule type" value="Genomic_DNA"/>
</dbReference>
<accession>A0A4S8PH08</accession>
<name>A0A4S8PH08_9HYPH</name>
<dbReference type="Gene3D" id="3.90.1480.20">
    <property type="entry name" value="Glycosyl transferase family 29"/>
    <property type="match status" value="1"/>
</dbReference>
<dbReference type="Proteomes" id="UP000307378">
    <property type="component" value="Unassembled WGS sequence"/>
</dbReference>
<protein>
    <submittedName>
        <fullName evidence="1">Uncharacterized protein</fullName>
    </submittedName>
</protein>
<dbReference type="AlphaFoldDB" id="A0A4S8PH08"/>
<proteinExistence type="predicted"/>
<dbReference type="InterPro" id="IPR038578">
    <property type="entry name" value="GT29-like_sf"/>
</dbReference>
<comment type="caution">
    <text evidence="1">The sequence shown here is derived from an EMBL/GenBank/DDBJ whole genome shotgun (WGS) entry which is preliminary data.</text>
</comment>
<gene>
    <name evidence="1" type="ORF">FAA86_23275</name>
</gene>
<reference evidence="1 2" key="1">
    <citation type="submission" date="2019-04" db="EMBL/GenBank/DDBJ databases">
        <title>genome sequence of strain W3.</title>
        <authorList>
            <person name="Gao J."/>
            <person name="Sun J."/>
        </authorList>
    </citation>
    <scope>NUCLEOTIDE SEQUENCE [LARGE SCALE GENOMIC DNA]</scope>
    <source>
        <strain evidence="1 2">W3</strain>
    </source>
</reference>
<sequence>MKRAYFNKAFSVWMSGSERETCDDPQQAFYPLALLHELTNRLGAEPSVGAKTLHMLTELTDAHILMFGFDFKQSTSFYRRKENRGPHDWAAERDYALSLCQKGRVSLIA</sequence>
<evidence type="ECO:0000313" key="2">
    <source>
        <dbReference type="Proteomes" id="UP000307378"/>
    </source>
</evidence>
<organism evidence="1 2">
    <name type="scientific">Rhizobium rosettiformans W3</name>
    <dbReference type="NCBI Taxonomy" id="538378"/>
    <lineage>
        <taxon>Bacteria</taxon>
        <taxon>Pseudomonadati</taxon>
        <taxon>Pseudomonadota</taxon>
        <taxon>Alphaproteobacteria</taxon>
        <taxon>Hyphomicrobiales</taxon>
        <taxon>Rhizobiaceae</taxon>
        <taxon>Rhizobium/Agrobacterium group</taxon>
        <taxon>Rhizobium</taxon>
    </lineage>
</organism>
<evidence type="ECO:0000313" key="1">
    <source>
        <dbReference type="EMBL" id="THV29878.1"/>
    </source>
</evidence>